<gene>
    <name evidence="3" type="ORF">ACERZ8_18000</name>
</gene>
<keyword evidence="2" id="KW-0472">Membrane</keyword>
<dbReference type="RefSeq" id="WP_407593524.1">
    <property type="nucleotide sequence ID" value="NZ_JBHDIY010000002.1"/>
</dbReference>
<evidence type="ECO:0000256" key="2">
    <source>
        <dbReference type="SAM" id="Phobius"/>
    </source>
</evidence>
<proteinExistence type="predicted"/>
<keyword evidence="4" id="KW-1185">Reference proteome</keyword>
<dbReference type="Proteomes" id="UP001627408">
    <property type="component" value="Unassembled WGS sequence"/>
</dbReference>
<protein>
    <submittedName>
        <fullName evidence="3">Uncharacterized protein</fullName>
    </submittedName>
</protein>
<feature type="transmembrane region" description="Helical" evidence="2">
    <location>
        <begin position="20"/>
        <end position="41"/>
    </location>
</feature>
<evidence type="ECO:0000313" key="4">
    <source>
        <dbReference type="Proteomes" id="UP001627408"/>
    </source>
</evidence>
<evidence type="ECO:0000313" key="3">
    <source>
        <dbReference type="EMBL" id="MFL4471675.1"/>
    </source>
</evidence>
<sequence>MSDHTNHTIHRSDGTSGRGLLIAFAIIVAVVALLALVGSFAGGDGTPGESAITPAGEGAVAPTLETAPVPTE</sequence>
<evidence type="ECO:0000256" key="1">
    <source>
        <dbReference type="SAM" id="MobiDB-lite"/>
    </source>
</evidence>
<reference evidence="3 4" key="1">
    <citation type="submission" date="2024-08" db="EMBL/GenBank/DDBJ databases">
        <title>Tateyamaria sp. nov., isolated from marine algae.</title>
        <authorList>
            <person name="Choi B.J."/>
            <person name="Kim J.M."/>
            <person name="Lee J.K."/>
            <person name="Choi D.G."/>
            <person name="Bayburt H."/>
            <person name="Baek J.H."/>
            <person name="Han D.M."/>
            <person name="Jeon C.O."/>
        </authorList>
    </citation>
    <scope>NUCLEOTIDE SEQUENCE [LARGE SCALE GENOMIC DNA]</scope>
    <source>
        <strain evidence="3 4">KMU-156</strain>
    </source>
</reference>
<comment type="caution">
    <text evidence="3">The sequence shown here is derived from an EMBL/GenBank/DDBJ whole genome shotgun (WGS) entry which is preliminary data.</text>
</comment>
<accession>A0ABW8UWY6</accession>
<dbReference type="EMBL" id="JBHDIY010000002">
    <property type="protein sequence ID" value="MFL4471675.1"/>
    <property type="molecule type" value="Genomic_DNA"/>
</dbReference>
<keyword evidence="2" id="KW-0812">Transmembrane</keyword>
<feature type="region of interest" description="Disordered" evidence="1">
    <location>
        <begin position="46"/>
        <end position="72"/>
    </location>
</feature>
<organism evidence="3 4">
    <name type="scientific">Tateyamaria armeniaca</name>
    <dbReference type="NCBI Taxonomy" id="2518930"/>
    <lineage>
        <taxon>Bacteria</taxon>
        <taxon>Pseudomonadati</taxon>
        <taxon>Pseudomonadota</taxon>
        <taxon>Alphaproteobacteria</taxon>
        <taxon>Rhodobacterales</taxon>
        <taxon>Roseobacteraceae</taxon>
        <taxon>Tateyamaria</taxon>
    </lineage>
</organism>
<name>A0ABW8UWY6_9RHOB</name>
<keyword evidence="2" id="KW-1133">Transmembrane helix</keyword>